<evidence type="ECO:0000313" key="2">
    <source>
        <dbReference type="EMBL" id="MBB4907815.1"/>
    </source>
</evidence>
<name>A0A7W7VFA6_9PSEU</name>
<dbReference type="Proteomes" id="UP000520767">
    <property type="component" value="Unassembled WGS sequence"/>
</dbReference>
<dbReference type="RefSeq" id="WP_184811961.1">
    <property type="nucleotide sequence ID" value="NZ_JACHJQ010000004.1"/>
</dbReference>
<evidence type="ECO:0000313" key="3">
    <source>
        <dbReference type="Proteomes" id="UP000520767"/>
    </source>
</evidence>
<keyword evidence="3" id="KW-1185">Reference proteome</keyword>
<proteinExistence type="predicted"/>
<accession>A0A7W7VFA6</accession>
<evidence type="ECO:0000259" key="1">
    <source>
        <dbReference type="Pfam" id="PF20058"/>
    </source>
</evidence>
<dbReference type="InterPro" id="IPR045598">
    <property type="entry name" value="DUF6457"/>
</dbReference>
<dbReference type="AlphaFoldDB" id="A0A7W7VFA6"/>
<dbReference type="EMBL" id="JACHJQ010000004">
    <property type="protein sequence ID" value="MBB4907815.1"/>
    <property type="molecule type" value="Genomic_DNA"/>
</dbReference>
<sequence>MDDIADWTSQACVELGIPVDVVAGQADTAEILALARDVQRAVAKPAAIVAVYLLGVAVGRGADRGEVAARLADLAKQWSGTTCDWRD</sequence>
<organism evidence="2 3">
    <name type="scientific">Actinophytocola algeriensis</name>
    <dbReference type="NCBI Taxonomy" id="1768010"/>
    <lineage>
        <taxon>Bacteria</taxon>
        <taxon>Bacillati</taxon>
        <taxon>Actinomycetota</taxon>
        <taxon>Actinomycetes</taxon>
        <taxon>Pseudonocardiales</taxon>
        <taxon>Pseudonocardiaceae</taxon>
    </lineage>
</organism>
<dbReference type="Pfam" id="PF20058">
    <property type="entry name" value="DUF6457"/>
    <property type="match status" value="1"/>
</dbReference>
<protein>
    <recommendedName>
        <fullName evidence="1">DUF6457 domain-containing protein</fullName>
    </recommendedName>
</protein>
<comment type="caution">
    <text evidence="2">The sequence shown here is derived from an EMBL/GenBank/DDBJ whole genome shotgun (WGS) entry which is preliminary data.</text>
</comment>
<feature type="domain" description="DUF6457" evidence="1">
    <location>
        <begin position="2"/>
        <end position="80"/>
    </location>
</feature>
<gene>
    <name evidence="2" type="ORF">FHR82_004057</name>
</gene>
<reference evidence="2 3" key="1">
    <citation type="submission" date="2020-08" db="EMBL/GenBank/DDBJ databases">
        <title>Genomic Encyclopedia of Type Strains, Phase III (KMG-III): the genomes of soil and plant-associated and newly described type strains.</title>
        <authorList>
            <person name="Whitman W."/>
        </authorList>
    </citation>
    <scope>NUCLEOTIDE SEQUENCE [LARGE SCALE GENOMIC DNA]</scope>
    <source>
        <strain evidence="2 3">CECT 8960</strain>
    </source>
</reference>